<feature type="domain" description="HotDog ACOT-type" evidence="4">
    <location>
        <begin position="7"/>
        <end position="119"/>
    </location>
</feature>
<comment type="similarity">
    <text evidence="1">Belongs to the acyl coenzyme A hydrolase family.</text>
</comment>
<organism evidence="5 6">
    <name type="scientific">Aerococcus kribbianus</name>
    <dbReference type="NCBI Taxonomy" id="2999064"/>
    <lineage>
        <taxon>Bacteria</taxon>
        <taxon>Bacillati</taxon>
        <taxon>Bacillota</taxon>
        <taxon>Bacilli</taxon>
        <taxon>Lactobacillales</taxon>
        <taxon>Aerococcaceae</taxon>
        <taxon>Aerococcus</taxon>
    </lineage>
</organism>
<dbReference type="PANTHER" id="PTHR11049">
    <property type="entry name" value="ACYL COENZYME A THIOESTER HYDROLASE"/>
    <property type="match status" value="1"/>
</dbReference>
<accession>A0A9X3JDF2</accession>
<dbReference type="InterPro" id="IPR033120">
    <property type="entry name" value="HOTDOG_ACOT"/>
</dbReference>
<dbReference type="PROSITE" id="PS51770">
    <property type="entry name" value="HOTDOG_ACOT"/>
    <property type="match status" value="1"/>
</dbReference>
<dbReference type="InterPro" id="IPR006683">
    <property type="entry name" value="Thioestr_dom"/>
</dbReference>
<comment type="caution">
    <text evidence="5">The sequence shown here is derived from an EMBL/GenBank/DDBJ whole genome shotgun (WGS) entry which is preliminary data.</text>
</comment>
<dbReference type="Pfam" id="PF03061">
    <property type="entry name" value="4HBT"/>
    <property type="match status" value="1"/>
</dbReference>
<proteinExistence type="inferred from homology"/>
<dbReference type="GO" id="GO:0052816">
    <property type="term" value="F:long-chain fatty acyl-CoA hydrolase activity"/>
    <property type="evidence" value="ECO:0007669"/>
    <property type="project" value="TreeGrafter"/>
</dbReference>
<dbReference type="Proteomes" id="UP001146670">
    <property type="component" value="Unassembled WGS sequence"/>
</dbReference>
<dbReference type="InterPro" id="IPR029069">
    <property type="entry name" value="HotDog_dom_sf"/>
</dbReference>
<evidence type="ECO:0000259" key="4">
    <source>
        <dbReference type="PROSITE" id="PS51770"/>
    </source>
</evidence>
<dbReference type="CDD" id="cd03442">
    <property type="entry name" value="BFIT_BACH"/>
    <property type="match status" value="1"/>
</dbReference>
<sequence>MATKKISESRTIRTVLANPRDANSRNNTHGGVLAYWADDTAGACFKRHTGYGGVTASFNSVNYLSPVDTGDIVTTEAIITGTGNRSAEVFVQIYVERGETNQRILAFTAFATCVVLAPDDFQMPQIQAETAIEEQLLAGYAQRKARIKEERQSFAPTLEVLQARVEGEND</sequence>
<evidence type="ECO:0000256" key="2">
    <source>
        <dbReference type="ARBA" id="ARBA00022801"/>
    </source>
</evidence>
<dbReference type="GO" id="GO:0006637">
    <property type="term" value="P:acyl-CoA metabolic process"/>
    <property type="evidence" value="ECO:0007669"/>
    <property type="project" value="TreeGrafter"/>
</dbReference>
<evidence type="ECO:0000256" key="1">
    <source>
        <dbReference type="ARBA" id="ARBA00010458"/>
    </source>
</evidence>
<name>A0A9X3JDF2_9LACT</name>
<reference evidence="5" key="1">
    <citation type="submission" date="2022-12" db="EMBL/GenBank/DDBJ databases">
        <title>Description and comparative metabolic analysis of Aerococcus sp. nov., isolated from the feces of a pig.</title>
        <authorList>
            <person name="Chang Y.-H."/>
        </authorList>
    </citation>
    <scope>NUCLEOTIDE SEQUENCE</scope>
    <source>
        <strain evidence="5">YH-aer222</strain>
    </source>
</reference>
<gene>
    <name evidence="5" type="ORF">OW157_03895</name>
</gene>
<dbReference type="EMBL" id="JAPRFR010000001">
    <property type="protein sequence ID" value="MCZ0725713.1"/>
    <property type="molecule type" value="Genomic_DNA"/>
</dbReference>
<evidence type="ECO:0000313" key="6">
    <source>
        <dbReference type="Proteomes" id="UP001146670"/>
    </source>
</evidence>
<dbReference type="AlphaFoldDB" id="A0A9X3JDF2"/>
<dbReference type="PANTHER" id="PTHR11049:SF24">
    <property type="entry name" value="CYTOSOLIC ACYL COENZYME A THIOESTER HYDROLASE"/>
    <property type="match status" value="1"/>
</dbReference>
<evidence type="ECO:0000313" key="5">
    <source>
        <dbReference type="EMBL" id="MCZ0725713.1"/>
    </source>
</evidence>
<dbReference type="GO" id="GO:0009062">
    <property type="term" value="P:fatty acid catabolic process"/>
    <property type="evidence" value="ECO:0007669"/>
    <property type="project" value="TreeGrafter"/>
</dbReference>
<keyword evidence="6" id="KW-1185">Reference proteome</keyword>
<evidence type="ECO:0000256" key="3">
    <source>
        <dbReference type="PROSITE-ProRule" id="PRU01106"/>
    </source>
</evidence>
<keyword evidence="2 3" id="KW-0378">Hydrolase</keyword>
<dbReference type="RefSeq" id="WP_268752026.1">
    <property type="nucleotide sequence ID" value="NZ_JAPRFQ010000001.1"/>
</dbReference>
<dbReference type="GO" id="GO:0005829">
    <property type="term" value="C:cytosol"/>
    <property type="evidence" value="ECO:0007669"/>
    <property type="project" value="TreeGrafter"/>
</dbReference>
<dbReference type="Gene3D" id="3.10.129.10">
    <property type="entry name" value="Hotdog Thioesterase"/>
    <property type="match status" value="1"/>
</dbReference>
<protein>
    <recommendedName>
        <fullName evidence="4">HotDog ACOT-type domain-containing protein</fullName>
    </recommendedName>
</protein>
<dbReference type="SUPFAM" id="SSF54637">
    <property type="entry name" value="Thioesterase/thiol ester dehydrase-isomerase"/>
    <property type="match status" value="1"/>
</dbReference>
<dbReference type="InterPro" id="IPR040170">
    <property type="entry name" value="Cytosol_ACT"/>
</dbReference>